<reference evidence="2 3" key="1">
    <citation type="submission" date="2021-03" db="EMBL/GenBank/DDBJ databases">
        <title>Genomic Encyclopedia of Type Strains, Phase IV (KMG-IV): sequencing the most valuable type-strain genomes for metagenomic binning, comparative biology and taxonomic classification.</title>
        <authorList>
            <person name="Goeker M."/>
        </authorList>
    </citation>
    <scope>NUCLEOTIDE SEQUENCE [LARGE SCALE GENOMIC DNA]</scope>
    <source>
        <strain evidence="2 3">DSM 26675</strain>
    </source>
</reference>
<proteinExistence type="predicted"/>
<evidence type="ECO:0000313" key="3">
    <source>
        <dbReference type="Proteomes" id="UP001519293"/>
    </source>
</evidence>
<dbReference type="PANTHER" id="PTHR43617">
    <property type="entry name" value="L-AMINO ACID N-ACETYLTRANSFERASE"/>
    <property type="match status" value="1"/>
</dbReference>
<dbReference type="EMBL" id="JAGIKZ010000027">
    <property type="protein sequence ID" value="MBP2242813.1"/>
    <property type="molecule type" value="Genomic_DNA"/>
</dbReference>
<sequence length="170" mass="19660">MEIRKGKMSDAKGIAKVHVDSWRTTYVNIVPDEYLKEMTYESREQLWNQLIPNGNVFVAEDNNGKIVGFASGGRERSNQYEDFNGELYAIYLLEEYQRKGIGKLLFMQIVKYIQELGYNTMIVLVLAENPSCLFYEALGGRKIDALEVEILGKKLVETVYGWEDIRRKMV</sequence>
<dbReference type="PROSITE" id="PS51186">
    <property type="entry name" value="GNAT"/>
    <property type="match status" value="1"/>
</dbReference>
<dbReference type="InterPro" id="IPR050276">
    <property type="entry name" value="MshD_Acetyltransferase"/>
</dbReference>
<evidence type="ECO:0000259" key="1">
    <source>
        <dbReference type="PROSITE" id="PS51186"/>
    </source>
</evidence>
<dbReference type="Pfam" id="PF00583">
    <property type="entry name" value="Acetyltransf_1"/>
    <property type="match status" value="1"/>
</dbReference>
<gene>
    <name evidence="2" type="ORF">J2Z40_003394</name>
</gene>
<protein>
    <submittedName>
        <fullName evidence="2">L-amino acid N-acyltransferase YncA</fullName>
    </submittedName>
</protein>
<dbReference type="PANTHER" id="PTHR43617:SF30">
    <property type="entry name" value="HISTONE ACETYLTRANSFERASE"/>
    <property type="match status" value="1"/>
</dbReference>
<comment type="caution">
    <text evidence="2">The sequence shown here is derived from an EMBL/GenBank/DDBJ whole genome shotgun (WGS) entry which is preliminary data.</text>
</comment>
<dbReference type="Proteomes" id="UP001519293">
    <property type="component" value="Unassembled WGS sequence"/>
</dbReference>
<dbReference type="Gene3D" id="3.40.630.30">
    <property type="match status" value="1"/>
</dbReference>
<dbReference type="InterPro" id="IPR000182">
    <property type="entry name" value="GNAT_dom"/>
</dbReference>
<dbReference type="InterPro" id="IPR016181">
    <property type="entry name" value="Acyl_CoA_acyltransferase"/>
</dbReference>
<name>A0ABS4RJ57_9BACI</name>
<organism evidence="2 3">
    <name type="scientific">Cytobacillus eiseniae</name>
    <dbReference type="NCBI Taxonomy" id="762947"/>
    <lineage>
        <taxon>Bacteria</taxon>
        <taxon>Bacillati</taxon>
        <taxon>Bacillota</taxon>
        <taxon>Bacilli</taxon>
        <taxon>Bacillales</taxon>
        <taxon>Bacillaceae</taxon>
        <taxon>Cytobacillus</taxon>
    </lineage>
</organism>
<keyword evidence="3" id="KW-1185">Reference proteome</keyword>
<accession>A0ABS4RJ57</accession>
<evidence type="ECO:0000313" key="2">
    <source>
        <dbReference type="EMBL" id="MBP2242813.1"/>
    </source>
</evidence>
<dbReference type="SUPFAM" id="SSF55729">
    <property type="entry name" value="Acyl-CoA N-acyltransferases (Nat)"/>
    <property type="match status" value="1"/>
</dbReference>
<dbReference type="CDD" id="cd04301">
    <property type="entry name" value="NAT_SF"/>
    <property type="match status" value="1"/>
</dbReference>
<feature type="domain" description="N-acetyltransferase" evidence="1">
    <location>
        <begin position="1"/>
        <end position="170"/>
    </location>
</feature>
<dbReference type="RefSeq" id="WP_066392933.1">
    <property type="nucleotide sequence ID" value="NZ_JAGIKZ010000027.1"/>
</dbReference>